<comment type="caution">
    <text evidence="2">The sequence shown here is derived from an EMBL/GenBank/DDBJ whole genome shotgun (WGS) entry which is preliminary data.</text>
</comment>
<gene>
    <name evidence="2" type="ORF">CWS31_001725</name>
</gene>
<feature type="transmembrane region" description="Helical" evidence="1">
    <location>
        <begin position="23"/>
        <end position="47"/>
    </location>
</feature>
<evidence type="ECO:0000313" key="2">
    <source>
        <dbReference type="EMBL" id="TYK67267.1"/>
    </source>
</evidence>
<dbReference type="RefSeq" id="WP_101343378.1">
    <property type="nucleotide sequence ID" value="NZ_PJAI02000001.1"/>
</dbReference>
<feature type="transmembrane region" description="Helical" evidence="1">
    <location>
        <begin position="67"/>
        <end position="99"/>
    </location>
</feature>
<evidence type="ECO:0000256" key="1">
    <source>
        <dbReference type="SAM" id="Phobius"/>
    </source>
</evidence>
<proteinExistence type="predicted"/>
<name>A0ABY3N207_9GAMM</name>
<organism evidence="2 3">
    <name type="scientific">Colwellia echini</name>
    <dbReference type="NCBI Taxonomy" id="1982103"/>
    <lineage>
        <taxon>Bacteria</taxon>
        <taxon>Pseudomonadati</taxon>
        <taxon>Pseudomonadota</taxon>
        <taxon>Gammaproteobacteria</taxon>
        <taxon>Alteromonadales</taxon>
        <taxon>Colwelliaceae</taxon>
        <taxon>Colwellia</taxon>
    </lineage>
</organism>
<dbReference type="EMBL" id="PJAI02000001">
    <property type="protein sequence ID" value="TYK67267.1"/>
    <property type="molecule type" value="Genomic_DNA"/>
</dbReference>
<evidence type="ECO:0000313" key="3">
    <source>
        <dbReference type="Proteomes" id="UP000815846"/>
    </source>
</evidence>
<keyword evidence="3" id="KW-1185">Reference proteome</keyword>
<keyword evidence="1" id="KW-1133">Transmembrane helix</keyword>
<sequence>MNEVVEPESIKPEKTTTADTAKIVYILYMVGIVFGITGLVGVVMAYINKTDAPEWLKSHYQFQIRTFWIGGLYLVIGSLLLVVLIGWFILLFWVLWLIIRCVKGMKSLEAKEAHPNPTGWFFN</sequence>
<dbReference type="Proteomes" id="UP000815846">
    <property type="component" value="Unassembled WGS sequence"/>
</dbReference>
<reference evidence="2 3" key="1">
    <citation type="submission" date="2019-08" db="EMBL/GenBank/DDBJ databases">
        <title>Microbe sample from Colwellia echini.</title>
        <authorList>
            <person name="Christiansen L."/>
            <person name="Pathiraja D."/>
            <person name="Schultz-Johansen M."/>
            <person name="Choi I.-G."/>
            <person name="Stougaard P."/>
        </authorList>
    </citation>
    <scope>NUCLEOTIDE SEQUENCE [LARGE SCALE GENOMIC DNA]</scope>
    <source>
        <strain evidence="2 3">A3</strain>
    </source>
</reference>
<accession>A0ABY3N207</accession>
<evidence type="ECO:0008006" key="4">
    <source>
        <dbReference type="Google" id="ProtNLM"/>
    </source>
</evidence>
<protein>
    <recommendedName>
        <fullName evidence="4">DUF4870 domain-containing protein</fullName>
    </recommendedName>
</protein>
<keyword evidence="1" id="KW-0812">Transmembrane</keyword>
<keyword evidence="1" id="KW-0472">Membrane</keyword>